<organism evidence="2 3">
    <name type="scientific">Catenovulum adriaticum</name>
    <dbReference type="NCBI Taxonomy" id="2984846"/>
    <lineage>
        <taxon>Bacteria</taxon>
        <taxon>Pseudomonadati</taxon>
        <taxon>Pseudomonadota</taxon>
        <taxon>Gammaproteobacteria</taxon>
        <taxon>Alteromonadales</taxon>
        <taxon>Alteromonadaceae</taxon>
        <taxon>Catenovulum</taxon>
    </lineage>
</organism>
<dbReference type="RefSeq" id="WP_268075535.1">
    <property type="nucleotide sequence ID" value="NZ_CP109965.1"/>
</dbReference>
<feature type="transmembrane region" description="Helical" evidence="1">
    <location>
        <begin position="61"/>
        <end position="78"/>
    </location>
</feature>
<evidence type="ECO:0000256" key="1">
    <source>
        <dbReference type="SAM" id="Phobius"/>
    </source>
</evidence>
<dbReference type="Proteomes" id="UP001163726">
    <property type="component" value="Chromosome"/>
</dbReference>
<keyword evidence="1" id="KW-0472">Membrane</keyword>
<dbReference type="Pfam" id="PF19667">
    <property type="entry name" value="DUF6170"/>
    <property type="match status" value="1"/>
</dbReference>
<name>A0ABY7AQX2_9ALTE</name>
<feature type="transmembrane region" description="Helical" evidence="1">
    <location>
        <begin position="38"/>
        <end position="55"/>
    </location>
</feature>
<protein>
    <submittedName>
        <fullName evidence="2">DUF6170 family protein</fullName>
    </submittedName>
</protein>
<evidence type="ECO:0000313" key="3">
    <source>
        <dbReference type="Proteomes" id="UP001163726"/>
    </source>
</evidence>
<keyword evidence="1" id="KW-0812">Transmembrane</keyword>
<accession>A0ABY7AQX2</accession>
<proteinExistence type="predicted"/>
<reference evidence="2" key="1">
    <citation type="submission" date="2022-10" db="EMBL/GenBank/DDBJ databases">
        <title>Catenovulum adriacola sp. nov. isolated in the Harbour of Susak.</title>
        <authorList>
            <person name="Schoch T."/>
            <person name="Reich S.J."/>
            <person name="Stoeferle S."/>
            <person name="Flaiz M."/>
            <person name="Kazda M."/>
            <person name="Riedel C.U."/>
            <person name="Duerre P."/>
        </authorList>
    </citation>
    <scope>NUCLEOTIDE SEQUENCE</scope>
    <source>
        <strain evidence="2">TS8</strain>
    </source>
</reference>
<dbReference type="EMBL" id="CP109965">
    <property type="protein sequence ID" value="WAJ71071.1"/>
    <property type="molecule type" value="Genomic_DNA"/>
</dbReference>
<sequence length="108" mass="12489">MAFYFKSSQIPDLKSYSFTQRAQIIKLAQAHFTVPDKFILNISKLVVLSPIFVMVAQFEAWWMLFPMLVVGLCYPIITNPIQLNLAKKYLPQALKNYKVQTEADLEET</sequence>
<dbReference type="InterPro" id="IPR046168">
    <property type="entry name" value="DUF6170"/>
</dbReference>
<gene>
    <name evidence="2" type="ORF">OLW01_04500</name>
</gene>
<keyword evidence="3" id="KW-1185">Reference proteome</keyword>
<keyword evidence="1" id="KW-1133">Transmembrane helix</keyword>
<evidence type="ECO:0000313" key="2">
    <source>
        <dbReference type="EMBL" id="WAJ71071.1"/>
    </source>
</evidence>